<dbReference type="InterPro" id="IPR003587">
    <property type="entry name" value="Hint_dom_N"/>
</dbReference>
<dbReference type="InterPro" id="IPR050708">
    <property type="entry name" value="T6SS_VgrG/RHS"/>
</dbReference>
<dbReference type="InterPro" id="IPR031325">
    <property type="entry name" value="RHS_repeat"/>
</dbReference>
<evidence type="ECO:0000313" key="5">
    <source>
        <dbReference type="EMBL" id="GIE25127.1"/>
    </source>
</evidence>
<dbReference type="InterPro" id="IPR006530">
    <property type="entry name" value="YD"/>
</dbReference>
<dbReference type="InterPro" id="IPR022385">
    <property type="entry name" value="Rhs_assc_core"/>
</dbReference>
<dbReference type="NCBIfam" id="TIGR03696">
    <property type="entry name" value="Rhs_assc_core"/>
    <property type="match status" value="1"/>
</dbReference>
<gene>
    <name evidence="5" type="ORF">Ahu01nite_082290</name>
</gene>
<dbReference type="Proteomes" id="UP000603200">
    <property type="component" value="Unassembled WGS sequence"/>
</dbReference>
<dbReference type="Pfam" id="PF25023">
    <property type="entry name" value="TEN_YD-shell"/>
    <property type="match status" value="1"/>
</dbReference>
<feature type="compositionally biased region" description="Low complexity" evidence="2">
    <location>
        <begin position="43"/>
        <end position="56"/>
    </location>
</feature>
<dbReference type="Pfam" id="PF07591">
    <property type="entry name" value="PT-HINT"/>
    <property type="match status" value="1"/>
</dbReference>
<dbReference type="SMART" id="SM00306">
    <property type="entry name" value="HintN"/>
    <property type="match status" value="1"/>
</dbReference>
<feature type="chain" id="PRO_5047360476" evidence="3">
    <location>
        <begin position="29"/>
        <end position="2277"/>
    </location>
</feature>
<feature type="compositionally biased region" description="Polar residues" evidence="2">
    <location>
        <begin position="1896"/>
        <end position="1905"/>
    </location>
</feature>
<dbReference type="RefSeq" id="WP_203842097.1">
    <property type="nucleotide sequence ID" value="NZ_BAAATV010000020.1"/>
</dbReference>
<feature type="domain" description="Hint" evidence="4">
    <location>
        <begin position="2026"/>
        <end position="2126"/>
    </location>
</feature>
<proteinExistence type="predicted"/>
<dbReference type="CDD" id="cd00081">
    <property type="entry name" value="Hint"/>
    <property type="match status" value="1"/>
</dbReference>
<dbReference type="Pfam" id="PF05593">
    <property type="entry name" value="RHS_repeat"/>
    <property type="match status" value="1"/>
</dbReference>
<organism evidence="5 6">
    <name type="scientific">Winogradskya humida</name>
    <dbReference type="NCBI Taxonomy" id="113566"/>
    <lineage>
        <taxon>Bacteria</taxon>
        <taxon>Bacillati</taxon>
        <taxon>Actinomycetota</taxon>
        <taxon>Actinomycetes</taxon>
        <taxon>Micromonosporales</taxon>
        <taxon>Micromonosporaceae</taxon>
        <taxon>Winogradskya</taxon>
    </lineage>
</organism>
<feature type="signal peptide" evidence="3">
    <location>
        <begin position="1"/>
        <end position="28"/>
    </location>
</feature>
<keyword evidence="3" id="KW-0732">Signal</keyword>
<dbReference type="InterPro" id="IPR036844">
    <property type="entry name" value="Hint_dom_sf"/>
</dbReference>
<dbReference type="InterPro" id="IPR030934">
    <property type="entry name" value="Intein_C"/>
</dbReference>
<feature type="region of interest" description="Disordered" evidence="2">
    <location>
        <begin position="32"/>
        <end position="60"/>
    </location>
</feature>
<sequence>MSPHRRVRVRRALGFLTALVVTSTFLQADPPEAQASPVPLPAPAATGKPAKAVKAPSGRTDLPDRALAMARKPTPAPVWPAAGEREVTVTPVTARAAKTTPVKAKLRTYDHETSVRVKVDGPVMRLTPAAAGTVRLTVDYAAYSSAGSANFGARLTLVSLPECALTTPETQACAPVRLAAVNDSEARTLTAEVPVAAASSLVAVTATESSAQGSFAATPLSPTSTWSVTPSSGAFNWSFPVNSPSAPGGFGPGVSFGYNSQTIDGRTSITNNQGSWVGEGFSYEPGYVERRYKSCADDGHKEVGDLCWAYDNAVLSLNGKSSELVRSGDTWRLASDDGSKIEKLSGATNRDEGTGAGKGEHWKLTTTDGIQYFFGLNQLPGWSTGKVETKSVWTVPVYGDDKENADDKLPSDTVAPAEPCYNATFANAKCQQAWRWNLDYALDRHGNVMTYYYTPEKNSYALGRKIDVAGTEYDRGGYLDHIEYGLRAGSVYTTAAATRVDFAVAERCDVAVAACKSGTLNKDTQSAWPDVPFDRICAAGAKCTIDQATPTFFTRKRLTTVTTQVRNGATTWTPVDRYTLDHLFTDNGDGSSSLWLHTITEEGVYGGGTALKSASVRLDALQLPNRILKPGGNDMLGKMVRPRLGTVYSDSGSQIDIEYAKANCSADSVPDEGKSTKRCFPVKWHGAGVEEVVTDWFHKYVVAAVRETDLTTVAPGTALPPDMVTFYTYEGDAAWRYPDPDGMTEAKYQTWNEWRGYASVLVTKGDDNAVRTRSRHFYLQGMDGDKNPDGGTRSVTVEDSTGTKYTDYDEAAGLEYETDVLDAAGAVVSKETTTSWRKQTAAQTRSFGTRRAYLVRPETKRNFTALEAGGWHETKTVTAYDGDAAYPVGRVTQVEDQGDVTKTGDERCSRTTYADNTATNIRTLIAEVETVAVPCATTPNRATQLISDARTYFDNGALGAAPTRGLVTKTEKLKSHNGTTATYQTFSESKYDAYGRPTWGRDAGGTESRLEYVETNGRTTKKTEFSPKMTIAAQTPVEFAAVTEYDPGLGMPTKQYDWNNKLTEMAYDKLGRLTSVWLPNRKSSGDPSIKYTYVTGNGKPAAVRTERAGNTTGVWSSEWQIFDGFLRPRQVQGEGPDGRMVADTWYTSTGEVDRMGEARWVTGSPSSELLLTNRNDPDLSTGYLYDGLDRVTDTITFVAGQEKWRSRTYYGGDRTYVQPPQGGVATATITDARGQVTEQWQFKTNPASGKPSGAHDTTKYTYTAAGQLATVTDPDQDVWSYAYNQAGQRISATDPDSGTGTFAYDTAGRLLSTEDARHRKIETEYDDLGRVTATYEVAGTVRTPLTKQTWDVKAKGQPYISTRFVNNQQYASAVMTMDDFYRPLETRYVIPADAGSGLSGTYSFFTAYNTDGTLQSYGTPTVTGGLTAEAVAYTYDNLQRVKTVSTAKNPMVTSIAYDPTGEVTDVKLNAGQRTTQVSMAYERGTRRLLTSKVTREAYTTPTNPVPDRPANDVNQQFKYDPAGNVLSIENTPATGQIDTQCFAYDYLNRMTDAFSTGTTGDNPCAADTVGGVAPYHHSYTYDGSGNRLTETVHAAGDTPASSKKYDYPDGHELSQLTETASSGAQKLWRYEYDASGNTTKRSEAGEDQTLTWDAEGHLASATAADGTKTSYVYGPTGERLLRKEPKATTLYLPSMELRIDTTTGVLSDTRYYGLPGGVVAVRSAKGMQWQIADRNGTGEAAVDAVTGDIVLRRSTPFGGERGVQPTAAQWVGERGFVGGTKDSTTGLTHLGAREYDPVTGRFISVDPVIDVTDPQRMNAYAYANNSPVTFSDPSGLKFCSDDNCGDGADFVDTNGDYHEVEGDNDGCGGCSGDDDNSSSGSSGDSGSSGSSGTSTVASTGDNTSPEVKKAKSEAQKAQEMIEKVGRELIKFVADELGITDAIDCFTKGDIGGCVSTLMNIVSMVVGGAVGKLVARYWNKLDKLDDLYKRAKSIGTELWKAFDEYKKSRKALQAVEEGASCAITFEQHSFAAGTMVLMADGSYKAIEDIRVGEKVVTYDAGTGAEATEEITATHVNLDHYFTDVSIKGEVGEAVLYTTANHPLLKSAVDEWAPAAGLVAGDALQSTGGAVPEVVEVRDRVGSSVMYDLTVDDIHAYFVRPGDTPVLVHNATPSQKCDLTLGAGPYAREGVALVDGDIDDPFVRDLINVVGDKNGCHTCTAKTPGTREGDWIPDHQPATKIFDVGIKLPQQTAYPHCLTCARIQGGVVSSIKRNAAKGF</sequence>
<evidence type="ECO:0000313" key="6">
    <source>
        <dbReference type="Proteomes" id="UP000603200"/>
    </source>
</evidence>
<name>A0ABQ4A2Q3_9ACTN</name>
<protein>
    <submittedName>
        <fullName evidence="5">Type IV secretion protein Rhs</fullName>
    </submittedName>
</protein>
<evidence type="ECO:0000256" key="3">
    <source>
        <dbReference type="SAM" id="SignalP"/>
    </source>
</evidence>
<dbReference type="EMBL" id="BOMN01000116">
    <property type="protein sequence ID" value="GIE25127.1"/>
    <property type="molecule type" value="Genomic_DNA"/>
</dbReference>
<dbReference type="Gene3D" id="2.180.10.10">
    <property type="entry name" value="RHS repeat-associated core"/>
    <property type="match status" value="1"/>
</dbReference>
<dbReference type="Gene3D" id="2.170.16.10">
    <property type="entry name" value="Hedgehog/Intein (Hint) domain"/>
    <property type="match status" value="1"/>
</dbReference>
<comment type="caution">
    <text evidence="5">The sequence shown here is derived from an EMBL/GenBank/DDBJ whole genome shotgun (WGS) entry which is preliminary data.</text>
</comment>
<dbReference type="PROSITE" id="PS50818">
    <property type="entry name" value="INTEIN_C_TER"/>
    <property type="match status" value="1"/>
</dbReference>
<feature type="compositionally biased region" description="Low complexity" evidence="2">
    <location>
        <begin position="1877"/>
        <end position="1895"/>
    </location>
</feature>
<evidence type="ECO:0000256" key="1">
    <source>
        <dbReference type="ARBA" id="ARBA00022737"/>
    </source>
</evidence>
<evidence type="ECO:0000259" key="4">
    <source>
        <dbReference type="SMART" id="SM00306"/>
    </source>
</evidence>
<dbReference type="PANTHER" id="PTHR32305">
    <property type="match status" value="1"/>
</dbReference>
<dbReference type="PANTHER" id="PTHR32305:SF17">
    <property type="entry name" value="TRNA NUCLEASE WAPA"/>
    <property type="match status" value="1"/>
</dbReference>
<keyword evidence="1" id="KW-0677">Repeat</keyword>
<feature type="region of interest" description="Disordered" evidence="2">
    <location>
        <begin position="1865"/>
        <end position="1914"/>
    </location>
</feature>
<evidence type="ECO:0000256" key="2">
    <source>
        <dbReference type="SAM" id="MobiDB-lite"/>
    </source>
</evidence>
<dbReference type="NCBIfam" id="TIGR01443">
    <property type="entry name" value="intein_Cterm"/>
    <property type="match status" value="1"/>
</dbReference>
<dbReference type="NCBIfam" id="TIGR01643">
    <property type="entry name" value="YD_repeat_2x"/>
    <property type="match status" value="3"/>
</dbReference>
<reference evidence="5 6" key="1">
    <citation type="submission" date="2021-01" db="EMBL/GenBank/DDBJ databases">
        <title>Whole genome shotgun sequence of Actinoplanes humidus NBRC 14915.</title>
        <authorList>
            <person name="Komaki H."/>
            <person name="Tamura T."/>
        </authorList>
    </citation>
    <scope>NUCLEOTIDE SEQUENCE [LARGE SCALE GENOMIC DNA]</scope>
    <source>
        <strain evidence="5 6">NBRC 14915</strain>
    </source>
</reference>
<dbReference type="SUPFAM" id="SSF51294">
    <property type="entry name" value="Hedgehog/intein (Hint) domain"/>
    <property type="match status" value="1"/>
</dbReference>
<keyword evidence="6" id="KW-1185">Reference proteome</keyword>
<accession>A0ABQ4A2Q3</accession>
<dbReference type="InterPro" id="IPR056823">
    <property type="entry name" value="TEN-like_YD-shell"/>
</dbReference>